<dbReference type="Proteomes" id="UP000662873">
    <property type="component" value="Chromosome"/>
</dbReference>
<dbReference type="InterPro" id="IPR012657">
    <property type="entry name" value="23S_rRNA-intervening_sequence"/>
</dbReference>
<protein>
    <submittedName>
        <fullName evidence="1">Four helix bundle protein</fullName>
    </submittedName>
</protein>
<reference evidence="1" key="1">
    <citation type="journal article" name="DNA Res.">
        <title>The physiological potential of anammox bacteria as revealed by their core genome structure.</title>
        <authorList>
            <person name="Okubo T."/>
            <person name="Toyoda A."/>
            <person name="Fukuhara K."/>
            <person name="Uchiyama I."/>
            <person name="Harigaya Y."/>
            <person name="Kuroiwa M."/>
            <person name="Suzuki T."/>
            <person name="Murakami Y."/>
            <person name="Suwa Y."/>
            <person name="Takami H."/>
        </authorList>
    </citation>
    <scope>NUCLEOTIDE SEQUENCE</scope>
    <source>
        <strain evidence="1">317325-2</strain>
    </source>
</reference>
<dbReference type="SUPFAM" id="SSF158446">
    <property type="entry name" value="IVS-encoded protein-like"/>
    <property type="match status" value="1"/>
</dbReference>
<name>A0A809RDS1_9BACT</name>
<organism evidence="1 2">
    <name type="scientific">Candidatus Nitrosymbiomonas proteolyticus</name>
    <dbReference type="NCBI Taxonomy" id="2608984"/>
    <lineage>
        <taxon>Bacteria</taxon>
        <taxon>Bacillati</taxon>
        <taxon>Armatimonadota</taxon>
        <taxon>Armatimonadota incertae sedis</taxon>
        <taxon>Candidatus Nitrosymbiomonas</taxon>
    </lineage>
</organism>
<evidence type="ECO:0000313" key="2">
    <source>
        <dbReference type="Proteomes" id="UP000662873"/>
    </source>
</evidence>
<dbReference type="Pfam" id="PF05635">
    <property type="entry name" value="23S_rRNA_IVP"/>
    <property type="match status" value="1"/>
</dbReference>
<dbReference type="CDD" id="cd16377">
    <property type="entry name" value="23S_rRNA_IVP_like"/>
    <property type="match status" value="1"/>
</dbReference>
<dbReference type="EMBL" id="AP021858">
    <property type="protein sequence ID" value="BBO22545.1"/>
    <property type="molecule type" value="Genomic_DNA"/>
</dbReference>
<sequence>MLDFSVGSIEPPMNRTEKIESFEDLEIWQVAMNLLVEVYDWVEEFPSAERYGLTSQLTRSAVSIPSNIAEGWGRSRGPGQAQFMRYARGSTYELLTQLEAARRLGFGNAARAQSLREGYVKLGKQLNAYLSWLESKIVREDTASYGDE</sequence>
<dbReference type="InterPro" id="IPR036583">
    <property type="entry name" value="23S_rRNA_IVS_sf"/>
</dbReference>
<accession>A0A809RDS1</accession>
<gene>
    <name evidence="1" type="ORF">NPRO_01400</name>
</gene>
<evidence type="ECO:0000313" key="1">
    <source>
        <dbReference type="EMBL" id="BBO22545.1"/>
    </source>
</evidence>
<dbReference type="PANTHER" id="PTHR38471:SF2">
    <property type="entry name" value="FOUR HELIX BUNDLE PROTEIN"/>
    <property type="match status" value="1"/>
</dbReference>
<dbReference type="PANTHER" id="PTHR38471">
    <property type="entry name" value="FOUR HELIX BUNDLE PROTEIN"/>
    <property type="match status" value="1"/>
</dbReference>
<dbReference type="Gene3D" id="1.20.1440.60">
    <property type="entry name" value="23S rRNA-intervening sequence"/>
    <property type="match status" value="1"/>
</dbReference>
<dbReference type="AlphaFoldDB" id="A0A809RDS1"/>
<dbReference type="NCBIfam" id="TIGR02436">
    <property type="entry name" value="four helix bundle protein"/>
    <property type="match status" value="1"/>
</dbReference>
<proteinExistence type="predicted"/>
<dbReference type="KEGG" id="npy:NPRO_01400"/>